<dbReference type="InterPro" id="IPR045386">
    <property type="entry name" value="DUF6525"/>
</dbReference>
<gene>
    <name evidence="1" type="ORF">GEU84_018620</name>
</gene>
<dbReference type="Proteomes" id="UP000484076">
    <property type="component" value="Unassembled WGS sequence"/>
</dbReference>
<dbReference type="Pfam" id="PF20135">
    <property type="entry name" value="DUF6525"/>
    <property type="match status" value="1"/>
</dbReference>
<accession>A0A8X8KQM8</accession>
<comment type="caution">
    <text evidence="1">The sequence shown here is derived from an EMBL/GenBank/DDBJ whole genome shotgun (WGS) entry which is preliminary data.</text>
</comment>
<evidence type="ECO:0000313" key="1">
    <source>
        <dbReference type="EMBL" id="NUB46410.1"/>
    </source>
</evidence>
<reference evidence="1" key="1">
    <citation type="submission" date="2020-05" db="EMBL/GenBank/DDBJ databases">
        <title>Fertoebacter nigrum gen. nov., sp. nov., a new member of the family Rhodobacteraceae.</title>
        <authorList>
            <person name="Szuroczki S."/>
            <person name="Abbaszade G."/>
            <person name="Buni D."/>
            <person name="Schumann P."/>
            <person name="Toth E."/>
        </authorList>
    </citation>
    <scope>NUCLEOTIDE SEQUENCE</scope>
    <source>
        <strain evidence="1">RG-N-1a</strain>
    </source>
</reference>
<dbReference type="RefSeq" id="WP_152825297.1">
    <property type="nucleotide sequence ID" value="NZ_WHUT02000014.1"/>
</dbReference>
<dbReference type="AlphaFoldDB" id="A0A8X8KQM8"/>
<keyword evidence="2" id="KW-1185">Reference proteome</keyword>
<protein>
    <submittedName>
        <fullName evidence="1">Uncharacterized protein</fullName>
    </submittedName>
</protein>
<dbReference type="EMBL" id="WHUT02000014">
    <property type="protein sequence ID" value="NUB46410.1"/>
    <property type="molecule type" value="Genomic_DNA"/>
</dbReference>
<name>A0A8X8KQM8_9RHOB</name>
<sequence length="92" mass="10196">MSNLASPRARWRNTRPMTAHDRLPPALRQWVAGAALPWSAQSVLAIWQRALRDTGCPDAARARLDAAEARMLAREAPQVWGPAYPYRGTSTS</sequence>
<proteinExistence type="predicted"/>
<organism evidence="1 2">
    <name type="scientific">Fertoeibacter niger</name>
    <dbReference type="NCBI Taxonomy" id="2656921"/>
    <lineage>
        <taxon>Bacteria</taxon>
        <taxon>Pseudomonadati</taxon>
        <taxon>Pseudomonadota</taxon>
        <taxon>Alphaproteobacteria</taxon>
        <taxon>Rhodobacterales</taxon>
        <taxon>Paracoccaceae</taxon>
        <taxon>Fertoeibacter</taxon>
    </lineage>
</organism>
<evidence type="ECO:0000313" key="2">
    <source>
        <dbReference type="Proteomes" id="UP000484076"/>
    </source>
</evidence>